<name>A0A1L9UIJ2_ASPBC</name>
<sequence>MDFRESRVRVPGSYICKVDSSSQETTICREDIPPGFQVFKSDRGSESYDRRHLSYSQI</sequence>
<dbReference type="EMBL" id="KV878685">
    <property type="protein sequence ID" value="OJJ71460.1"/>
    <property type="molecule type" value="Genomic_DNA"/>
</dbReference>
<keyword evidence="2" id="KW-1185">Reference proteome</keyword>
<protein>
    <submittedName>
        <fullName evidence="1">Uncharacterized protein</fullName>
    </submittedName>
</protein>
<feature type="non-terminal residue" evidence="1">
    <location>
        <position position="58"/>
    </location>
</feature>
<dbReference type="AlphaFoldDB" id="A0A1L9UIJ2"/>
<evidence type="ECO:0000313" key="1">
    <source>
        <dbReference type="EMBL" id="OJJ71460.1"/>
    </source>
</evidence>
<dbReference type="RefSeq" id="XP_067478708.1">
    <property type="nucleotide sequence ID" value="XM_067625188.1"/>
</dbReference>
<dbReference type="Proteomes" id="UP000184499">
    <property type="component" value="Unassembled WGS sequence"/>
</dbReference>
<evidence type="ECO:0000313" key="2">
    <source>
        <dbReference type="Proteomes" id="UP000184499"/>
    </source>
</evidence>
<dbReference type="GeneID" id="93577676"/>
<proteinExistence type="predicted"/>
<gene>
    <name evidence="1" type="ORF">ASPBRDRAFT_44394</name>
</gene>
<organism evidence="1 2">
    <name type="scientific">Aspergillus brasiliensis (strain CBS 101740 / IMI 381727 / IBT 21946)</name>
    <dbReference type="NCBI Taxonomy" id="767769"/>
    <lineage>
        <taxon>Eukaryota</taxon>
        <taxon>Fungi</taxon>
        <taxon>Dikarya</taxon>
        <taxon>Ascomycota</taxon>
        <taxon>Pezizomycotina</taxon>
        <taxon>Eurotiomycetes</taxon>
        <taxon>Eurotiomycetidae</taxon>
        <taxon>Eurotiales</taxon>
        <taxon>Aspergillaceae</taxon>
        <taxon>Aspergillus</taxon>
        <taxon>Aspergillus subgen. Circumdati</taxon>
    </lineage>
</organism>
<reference evidence="2" key="1">
    <citation type="journal article" date="2017" name="Genome Biol.">
        <title>Comparative genomics reveals high biological diversity and specific adaptations in the industrially and medically important fungal genus Aspergillus.</title>
        <authorList>
            <person name="de Vries R.P."/>
            <person name="Riley R."/>
            <person name="Wiebenga A."/>
            <person name="Aguilar-Osorio G."/>
            <person name="Amillis S."/>
            <person name="Uchima C.A."/>
            <person name="Anderluh G."/>
            <person name="Asadollahi M."/>
            <person name="Askin M."/>
            <person name="Barry K."/>
            <person name="Battaglia E."/>
            <person name="Bayram O."/>
            <person name="Benocci T."/>
            <person name="Braus-Stromeyer S.A."/>
            <person name="Caldana C."/>
            <person name="Canovas D."/>
            <person name="Cerqueira G.C."/>
            <person name="Chen F."/>
            <person name="Chen W."/>
            <person name="Choi C."/>
            <person name="Clum A."/>
            <person name="Dos Santos R.A."/>
            <person name="Damasio A.R."/>
            <person name="Diallinas G."/>
            <person name="Emri T."/>
            <person name="Fekete E."/>
            <person name="Flipphi M."/>
            <person name="Freyberg S."/>
            <person name="Gallo A."/>
            <person name="Gournas C."/>
            <person name="Habgood R."/>
            <person name="Hainaut M."/>
            <person name="Harispe M.L."/>
            <person name="Henrissat B."/>
            <person name="Hilden K.S."/>
            <person name="Hope R."/>
            <person name="Hossain A."/>
            <person name="Karabika E."/>
            <person name="Karaffa L."/>
            <person name="Karanyi Z."/>
            <person name="Krasevec N."/>
            <person name="Kuo A."/>
            <person name="Kusch H."/>
            <person name="LaButti K."/>
            <person name="Lagendijk E.L."/>
            <person name="Lapidus A."/>
            <person name="Levasseur A."/>
            <person name="Lindquist E."/>
            <person name="Lipzen A."/>
            <person name="Logrieco A.F."/>
            <person name="MacCabe A."/>
            <person name="Maekelae M.R."/>
            <person name="Malavazi I."/>
            <person name="Melin P."/>
            <person name="Meyer V."/>
            <person name="Mielnichuk N."/>
            <person name="Miskei M."/>
            <person name="Molnar A.P."/>
            <person name="Mule G."/>
            <person name="Ngan C.Y."/>
            <person name="Orejas M."/>
            <person name="Orosz E."/>
            <person name="Ouedraogo J.P."/>
            <person name="Overkamp K.M."/>
            <person name="Park H.-S."/>
            <person name="Perrone G."/>
            <person name="Piumi F."/>
            <person name="Punt P.J."/>
            <person name="Ram A.F."/>
            <person name="Ramon A."/>
            <person name="Rauscher S."/>
            <person name="Record E."/>
            <person name="Riano-Pachon D.M."/>
            <person name="Robert V."/>
            <person name="Roehrig J."/>
            <person name="Ruller R."/>
            <person name="Salamov A."/>
            <person name="Salih N.S."/>
            <person name="Samson R.A."/>
            <person name="Sandor E."/>
            <person name="Sanguinetti M."/>
            <person name="Schuetze T."/>
            <person name="Sepcic K."/>
            <person name="Shelest E."/>
            <person name="Sherlock G."/>
            <person name="Sophianopoulou V."/>
            <person name="Squina F.M."/>
            <person name="Sun H."/>
            <person name="Susca A."/>
            <person name="Todd R.B."/>
            <person name="Tsang A."/>
            <person name="Unkles S.E."/>
            <person name="van de Wiele N."/>
            <person name="van Rossen-Uffink D."/>
            <person name="Oliveira J.V."/>
            <person name="Vesth T.C."/>
            <person name="Visser J."/>
            <person name="Yu J.-H."/>
            <person name="Zhou M."/>
            <person name="Andersen M.R."/>
            <person name="Archer D.B."/>
            <person name="Baker S.E."/>
            <person name="Benoit I."/>
            <person name="Brakhage A.A."/>
            <person name="Braus G.H."/>
            <person name="Fischer R."/>
            <person name="Frisvad J.C."/>
            <person name="Goldman G.H."/>
            <person name="Houbraken J."/>
            <person name="Oakley B."/>
            <person name="Pocsi I."/>
            <person name="Scazzocchio C."/>
            <person name="Seiboth B."/>
            <person name="vanKuyk P.A."/>
            <person name="Wortman J."/>
            <person name="Dyer P.S."/>
            <person name="Grigoriev I.V."/>
        </authorList>
    </citation>
    <scope>NUCLEOTIDE SEQUENCE [LARGE SCALE GENOMIC DNA]</scope>
    <source>
        <strain evidence="2">CBS 101740 / IMI 381727 / IBT 21946</strain>
    </source>
</reference>
<accession>A0A1L9UIJ2</accession>
<dbReference type="VEuPathDB" id="FungiDB:ASPBRDRAFT_44394"/>